<keyword evidence="2 3" id="KW-0238">DNA-binding</keyword>
<evidence type="ECO:0000259" key="4">
    <source>
        <dbReference type="PROSITE" id="PS51900"/>
    </source>
</evidence>
<evidence type="ECO:0000256" key="3">
    <source>
        <dbReference type="PROSITE-ProRule" id="PRU01248"/>
    </source>
</evidence>
<dbReference type="InterPro" id="IPR004107">
    <property type="entry name" value="Integrase_SAM-like_N"/>
</dbReference>
<dbReference type="GO" id="GO:0015074">
    <property type="term" value="P:DNA integration"/>
    <property type="evidence" value="ECO:0007669"/>
    <property type="project" value="UniProtKB-KW"/>
</dbReference>
<reference evidence="5" key="1">
    <citation type="submission" date="2021-03" db="EMBL/GenBank/DDBJ databases">
        <title>Molecular epidemiology and mechanisms of colistin and carbapenem resistance in Enterobacteriaceae from clinical isolates, the environment and porcine samples in Pretoria, South Africa.</title>
        <authorList>
            <person name="Bogoshi D."/>
            <person name="Mbelle N.M."/>
            <person name="Naidoo V."/>
            <person name="Osei Sekyere J."/>
        </authorList>
    </citation>
    <scope>NUCLEOTIDE SEQUENCE</scope>
    <source>
        <strain evidence="5">C080</strain>
    </source>
</reference>
<dbReference type="AlphaFoldDB" id="A0A939NKQ6"/>
<dbReference type="InterPro" id="IPR011010">
    <property type="entry name" value="DNA_brk_join_enz"/>
</dbReference>
<dbReference type="Pfam" id="PF02899">
    <property type="entry name" value="Phage_int_SAM_1"/>
    <property type="match status" value="1"/>
</dbReference>
<dbReference type="Gene3D" id="1.10.150.130">
    <property type="match status" value="1"/>
</dbReference>
<accession>A0A939NKQ6</accession>
<dbReference type="SUPFAM" id="SSF56349">
    <property type="entry name" value="DNA breaking-rejoining enzymes"/>
    <property type="match status" value="1"/>
</dbReference>
<dbReference type="EMBL" id="JAGETR010000190">
    <property type="protein sequence ID" value="MBO2007319.1"/>
    <property type="molecule type" value="Genomic_DNA"/>
</dbReference>
<proteinExistence type="predicted"/>
<keyword evidence="1" id="KW-0229">DNA integration</keyword>
<protein>
    <submittedName>
        <fullName evidence="5">Site-specific integrase</fullName>
    </submittedName>
</protein>
<feature type="domain" description="Core-binding (CB)" evidence="4">
    <location>
        <begin position="12"/>
        <end position="99"/>
    </location>
</feature>
<organism evidence="5">
    <name type="scientific">Serratia marcescens</name>
    <dbReference type="NCBI Taxonomy" id="615"/>
    <lineage>
        <taxon>Bacteria</taxon>
        <taxon>Pseudomonadati</taxon>
        <taxon>Pseudomonadota</taxon>
        <taxon>Gammaproteobacteria</taxon>
        <taxon>Enterobacterales</taxon>
        <taxon>Yersiniaceae</taxon>
        <taxon>Serratia</taxon>
    </lineage>
</organism>
<gene>
    <name evidence="5" type="ORF">J4732_20745</name>
</gene>
<evidence type="ECO:0000256" key="2">
    <source>
        <dbReference type="ARBA" id="ARBA00023125"/>
    </source>
</evidence>
<sequence length="171" mass="19492">MMRKSMSKQSRISRKLCNTEYLVAQRALSPQTIACYRDALKLFLEFAASQLQTTSSHEVGRYHESHLEVLDNLELERQNTVRSRNLRLTALRTFLRFAGRRDITALHTVERALNVPMKRFDQPLIGHLTRPEIIAILGAPGDGWDLTARSLAVTIIYNTGARVSEVINIRC</sequence>
<evidence type="ECO:0000313" key="5">
    <source>
        <dbReference type="EMBL" id="MBO2007319.1"/>
    </source>
</evidence>
<dbReference type="PROSITE" id="PS51900">
    <property type="entry name" value="CB"/>
    <property type="match status" value="1"/>
</dbReference>
<name>A0A939NKQ6_SERMA</name>
<evidence type="ECO:0000256" key="1">
    <source>
        <dbReference type="ARBA" id="ARBA00022908"/>
    </source>
</evidence>
<comment type="caution">
    <text evidence="5">The sequence shown here is derived from an EMBL/GenBank/DDBJ whole genome shotgun (WGS) entry which is preliminary data.</text>
</comment>
<dbReference type="InterPro" id="IPR010998">
    <property type="entry name" value="Integrase_recombinase_N"/>
</dbReference>
<dbReference type="GO" id="GO:0003677">
    <property type="term" value="F:DNA binding"/>
    <property type="evidence" value="ECO:0007669"/>
    <property type="project" value="UniProtKB-UniRule"/>
</dbReference>
<dbReference type="InterPro" id="IPR044068">
    <property type="entry name" value="CB"/>
</dbReference>